<evidence type="ECO:0000256" key="3">
    <source>
        <dbReference type="ARBA" id="ARBA00023163"/>
    </source>
</evidence>
<dbReference type="SUPFAM" id="SSF51206">
    <property type="entry name" value="cAMP-binding domain-like"/>
    <property type="match status" value="1"/>
</dbReference>
<dbReference type="Pfam" id="PF00027">
    <property type="entry name" value="cNMP_binding"/>
    <property type="match status" value="1"/>
</dbReference>
<dbReference type="SMART" id="SM00100">
    <property type="entry name" value="cNMP"/>
    <property type="match status" value="1"/>
</dbReference>
<dbReference type="Gene3D" id="2.60.120.10">
    <property type="entry name" value="Jelly Rolls"/>
    <property type="match status" value="1"/>
</dbReference>
<keyword evidence="1" id="KW-0805">Transcription regulation</keyword>
<dbReference type="InterPro" id="IPR036388">
    <property type="entry name" value="WH-like_DNA-bd_sf"/>
</dbReference>
<dbReference type="InterPro" id="IPR014710">
    <property type="entry name" value="RmlC-like_jellyroll"/>
</dbReference>
<keyword evidence="3" id="KW-0804">Transcription</keyword>
<dbReference type="InterPro" id="IPR018490">
    <property type="entry name" value="cNMP-bd_dom_sf"/>
</dbReference>
<name>A0A3D9Z2B7_9HYPH</name>
<dbReference type="OrthoDB" id="3525895at2"/>
<dbReference type="InterPro" id="IPR012318">
    <property type="entry name" value="HTH_CRP"/>
</dbReference>
<reference evidence="6 7" key="1">
    <citation type="submission" date="2018-08" db="EMBL/GenBank/DDBJ databases">
        <title>Genomic Encyclopedia of Type Strains, Phase IV (KMG-IV): sequencing the most valuable type-strain genomes for metagenomic binning, comparative biology and taxonomic classification.</title>
        <authorList>
            <person name="Goeker M."/>
        </authorList>
    </citation>
    <scope>NUCLEOTIDE SEQUENCE [LARGE SCALE GENOMIC DNA]</scope>
    <source>
        <strain evidence="6 7">BW863</strain>
    </source>
</reference>
<dbReference type="InterPro" id="IPR036390">
    <property type="entry name" value="WH_DNA-bd_sf"/>
</dbReference>
<feature type="domain" description="Cyclic nucleotide-binding" evidence="4">
    <location>
        <begin position="32"/>
        <end position="125"/>
    </location>
</feature>
<protein>
    <submittedName>
        <fullName evidence="6">CRP-like cAMP-binding protein</fullName>
    </submittedName>
</protein>
<feature type="domain" description="HTH crp-type" evidence="5">
    <location>
        <begin position="158"/>
        <end position="232"/>
    </location>
</feature>
<dbReference type="Proteomes" id="UP000256900">
    <property type="component" value="Unassembled WGS sequence"/>
</dbReference>
<dbReference type="InterPro" id="IPR050397">
    <property type="entry name" value="Env_Response_Regulators"/>
</dbReference>
<dbReference type="SUPFAM" id="SSF46785">
    <property type="entry name" value="Winged helix' DNA-binding domain"/>
    <property type="match status" value="1"/>
</dbReference>
<evidence type="ECO:0000259" key="5">
    <source>
        <dbReference type="PROSITE" id="PS51063"/>
    </source>
</evidence>
<dbReference type="EMBL" id="QUMO01000002">
    <property type="protein sequence ID" value="REF88140.1"/>
    <property type="molecule type" value="Genomic_DNA"/>
</dbReference>
<keyword evidence="2" id="KW-0238">DNA-binding</keyword>
<evidence type="ECO:0000259" key="4">
    <source>
        <dbReference type="PROSITE" id="PS50042"/>
    </source>
</evidence>
<dbReference type="InterPro" id="IPR000595">
    <property type="entry name" value="cNMP-bd_dom"/>
</dbReference>
<keyword evidence="7" id="KW-1185">Reference proteome</keyword>
<dbReference type="GO" id="GO:0005829">
    <property type="term" value="C:cytosol"/>
    <property type="evidence" value="ECO:0007669"/>
    <property type="project" value="TreeGrafter"/>
</dbReference>
<proteinExistence type="predicted"/>
<dbReference type="GO" id="GO:0003700">
    <property type="term" value="F:DNA-binding transcription factor activity"/>
    <property type="evidence" value="ECO:0007669"/>
    <property type="project" value="TreeGrafter"/>
</dbReference>
<dbReference type="AlphaFoldDB" id="A0A3D9Z2B7"/>
<gene>
    <name evidence="6" type="ORF">DES32_1781</name>
</gene>
<accession>A0A3D9Z2B7</accession>
<dbReference type="SMART" id="SM00419">
    <property type="entry name" value="HTH_CRP"/>
    <property type="match status" value="1"/>
</dbReference>
<organism evidence="6 7">
    <name type="scientific">Methylovirgula ligni</name>
    <dbReference type="NCBI Taxonomy" id="569860"/>
    <lineage>
        <taxon>Bacteria</taxon>
        <taxon>Pseudomonadati</taxon>
        <taxon>Pseudomonadota</taxon>
        <taxon>Alphaproteobacteria</taxon>
        <taxon>Hyphomicrobiales</taxon>
        <taxon>Beijerinckiaceae</taxon>
        <taxon>Methylovirgula</taxon>
    </lineage>
</organism>
<evidence type="ECO:0000313" key="7">
    <source>
        <dbReference type="Proteomes" id="UP000256900"/>
    </source>
</evidence>
<comment type="caution">
    <text evidence="6">The sequence shown here is derived from an EMBL/GenBank/DDBJ whole genome shotgun (WGS) entry which is preliminary data.</text>
</comment>
<dbReference type="CDD" id="cd00038">
    <property type="entry name" value="CAP_ED"/>
    <property type="match status" value="1"/>
</dbReference>
<evidence type="ECO:0000256" key="1">
    <source>
        <dbReference type="ARBA" id="ARBA00023015"/>
    </source>
</evidence>
<dbReference type="Gene3D" id="1.10.10.10">
    <property type="entry name" value="Winged helix-like DNA-binding domain superfamily/Winged helix DNA-binding domain"/>
    <property type="match status" value="1"/>
</dbReference>
<evidence type="ECO:0000256" key="2">
    <source>
        <dbReference type="ARBA" id="ARBA00023125"/>
    </source>
</evidence>
<dbReference type="PROSITE" id="PS51063">
    <property type="entry name" value="HTH_CRP_2"/>
    <property type="match status" value="1"/>
</dbReference>
<dbReference type="Pfam" id="PF13545">
    <property type="entry name" value="HTH_Crp_2"/>
    <property type="match status" value="1"/>
</dbReference>
<sequence length="245" mass="27282">MLAAKRMAGPEIYAVHPWVLGNLGKGARHQLLSDDERARLSKIASIVRFKKGEEIYRDGDEADAAFNIISGVVATHRKEGDGDNVASFLYPGDLFGLSEEGCYVNTARAATPVVAYKMPLLAVRRMLDSNADLDVDVIIKLCEELREAQRHAMLLAQKKAITRLVMFLDLQEHLKTSRGESAPELYLPMDRSNIAAYLGLTPAALSRAFRTMITDGIIAFRDRRHLRILDRDAFNRLADNLSENG</sequence>
<dbReference type="PANTHER" id="PTHR24567">
    <property type="entry name" value="CRP FAMILY TRANSCRIPTIONAL REGULATORY PROTEIN"/>
    <property type="match status" value="1"/>
</dbReference>
<dbReference type="GO" id="GO:0003677">
    <property type="term" value="F:DNA binding"/>
    <property type="evidence" value="ECO:0007669"/>
    <property type="project" value="UniProtKB-KW"/>
</dbReference>
<dbReference type="PROSITE" id="PS50042">
    <property type="entry name" value="CNMP_BINDING_3"/>
    <property type="match status" value="1"/>
</dbReference>
<evidence type="ECO:0000313" key="6">
    <source>
        <dbReference type="EMBL" id="REF88140.1"/>
    </source>
</evidence>
<dbReference type="PANTHER" id="PTHR24567:SF75">
    <property type="entry name" value="FUMARATE AND NITRATE REDUCTION REGULATORY PROTEIN"/>
    <property type="match status" value="1"/>
</dbReference>